<evidence type="ECO:0000256" key="3">
    <source>
        <dbReference type="ARBA" id="ARBA00009677"/>
    </source>
</evidence>
<sequence length="666" mass="67389">MSSNLLNIGLSGLNAAQWGLTTTGQNISNASTPGYSVERPVYQETGGQYTGSGYLPQGVSTSTVQRQYSQYLTTQLNNAQSQGGSLNTYYTLIAQLNNLVGSPTTGIASAITGYFTGLQGVSNNPADQSARQTAISSAQTLANQINAAGQQYDQLRASVNTQLSSTVQSINSYTAQIAQLNAQIAAGSSAGQPPNQLLDQRDLAVSNLSQLVGVQVVQNGNSYSLFMSSGQPLVLADKSFNLGTATSPGDPTEQSVTYLGLAGATPAPTPQTMPDSSVTGGTLGGLLTFRSQTLDPAAAQLGAIATSFAAQVNAQNALGLDLTGKAGGNLFTVGSPTVYANQNNTSSATLSASFANAAQPTTSDYTLSYDGTKYTLTDNETGTTTTATDLTNPIGGLQFSLSGTMAAGDSFTVQPTRGALDNFALATTNAGAIAAASPVLAAKGSSNSGAATISQGSVGAGYSLPSGTTTLTYSSAPAPATGGFLTGFPAGSIVNIPGSAPVTIVDGTTQVPYNPATGATLTINSATTPAPAGSMNAVTVTLSGTPNSGDTFTIGQNTGGSNDGRNALALSNLVTAKALNGGTSTLTSAYANYVNTIGNQTNQVQSQNKAQTSLVTQITSAQQSVSGVNINEEAANLLQYQQLYQANSKVIQTASTLFQTLLGIFQ</sequence>
<feature type="domain" description="Flagellar hook-associated protein 1 D2-like" evidence="9">
    <location>
        <begin position="340"/>
        <end position="415"/>
    </location>
</feature>
<organism evidence="12 13">
    <name type="scientific">Paraburkholderia megapolitana</name>
    <dbReference type="NCBI Taxonomy" id="420953"/>
    <lineage>
        <taxon>Bacteria</taxon>
        <taxon>Pseudomonadati</taxon>
        <taxon>Pseudomonadota</taxon>
        <taxon>Betaproteobacteria</taxon>
        <taxon>Burkholderiales</taxon>
        <taxon>Burkholderiaceae</taxon>
        <taxon>Paraburkholderia</taxon>
    </lineage>
</organism>
<dbReference type="AlphaFoldDB" id="A0A1I3SJH5"/>
<evidence type="ECO:0000256" key="5">
    <source>
        <dbReference type="ARBA" id="ARBA00022525"/>
    </source>
</evidence>
<accession>A0A1I3SJH5</accession>
<keyword evidence="5" id="KW-0964">Secreted</keyword>
<dbReference type="InterPro" id="IPR049474">
    <property type="entry name" value="FlgK_D3"/>
</dbReference>
<dbReference type="InterPro" id="IPR002371">
    <property type="entry name" value="FlgK"/>
</dbReference>
<dbReference type="Proteomes" id="UP000199548">
    <property type="component" value="Unassembled WGS sequence"/>
</dbReference>
<dbReference type="PANTHER" id="PTHR30033">
    <property type="entry name" value="FLAGELLAR HOOK-ASSOCIATED PROTEIN 1"/>
    <property type="match status" value="1"/>
</dbReference>
<evidence type="ECO:0000259" key="11">
    <source>
        <dbReference type="Pfam" id="PF22638"/>
    </source>
</evidence>
<evidence type="ECO:0000259" key="10">
    <source>
        <dbReference type="Pfam" id="PF21159"/>
    </source>
</evidence>
<dbReference type="Pfam" id="PF00460">
    <property type="entry name" value="Flg_bb_rod"/>
    <property type="match status" value="1"/>
</dbReference>
<dbReference type="RefSeq" id="WP_091017289.1">
    <property type="nucleotide sequence ID" value="NZ_CP041745.1"/>
</dbReference>
<name>A0A1I3SJH5_9BURK</name>
<evidence type="ECO:0000259" key="9">
    <source>
        <dbReference type="Pfam" id="PF21158"/>
    </source>
</evidence>
<dbReference type="NCBIfam" id="TIGR02492">
    <property type="entry name" value="flgK_ends"/>
    <property type="match status" value="1"/>
</dbReference>
<dbReference type="InterPro" id="IPR001444">
    <property type="entry name" value="Flag_bb_rod_N"/>
</dbReference>
<feature type="domain" description="Flagellar hook-associated protein FlgK helical" evidence="11">
    <location>
        <begin position="94"/>
        <end position="331"/>
    </location>
</feature>
<dbReference type="SUPFAM" id="SSF64518">
    <property type="entry name" value="Phase 1 flagellin"/>
    <property type="match status" value="2"/>
</dbReference>
<dbReference type="Pfam" id="PF21159">
    <property type="entry name" value="FlgK_2nd"/>
    <property type="match status" value="1"/>
</dbReference>
<dbReference type="GO" id="GO:0005198">
    <property type="term" value="F:structural molecule activity"/>
    <property type="evidence" value="ECO:0007669"/>
    <property type="project" value="InterPro"/>
</dbReference>
<dbReference type="InterPro" id="IPR010930">
    <property type="entry name" value="Flg_bb/hook_C_dom"/>
</dbReference>
<comment type="similarity">
    <text evidence="3">Belongs to the flagella basal body rod proteins family.</text>
</comment>
<keyword evidence="12" id="KW-0282">Flagellum</keyword>
<dbReference type="GO" id="GO:0005576">
    <property type="term" value="C:extracellular region"/>
    <property type="evidence" value="ECO:0007669"/>
    <property type="project" value="UniProtKB-SubCell"/>
</dbReference>
<dbReference type="Pfam" id="PF06429">
    <property type="entry name" value="Flg_bbr_C"/>
    <property type="match status" value="1"/>
</dbReference>
<dbReference type="Pfam" id="PF21158">
    <property type="entry name" value="flgK_1st_1"/>
    <property type="match status" value="1"/>
</dbReference>
<feature type="domain" description="Flagellar hook-associated protein 1 D3" evidence="10">
    <location>
        <begin position="438"/>
        <end position="555"/>
    </location>
</feature>
<dbReference type="OrthoDB" id="9802553at2"/>
<evidence type="ECO:0000313" key="12">
    <source>
        <dbReference type="EMBL" id="SFJ57626.1"/>
    </source>
</evidence>
<dbReference type="InterPro" id="IPR053927">
    <property type="entry name" value="FlgK_helical"/>
</dbReference>
<keyword evidence="12" id="KW-0966">Cell projection</keyword>
<gene>
    <name evidence="12" type="ORF">SAMN05192543_108195</name>
</gene>
<dbReference type="PRINTS" id="PR01005">
    <property type="entry name" value="FLGHOOKAP1"/>
</dbReference>
<dbReference type="Pfam" id="PF22638">
    <property type="entry name" value="FlgK_D1"/>
    <property type="match status" value="1"/>
</dbReference>
<evidence type="ECO:0000313" key="13">
    <source>
        <dbReference type="Proteomes" id="UP000199548"/>
    </source>
</evidence>
<evidence type="ECO:0000256" key="4">
    <source>
        <dbReference type="ARBA" id="ARBA00016244"/>
    </source>
</evidence>
<evidence type="ECO:0000256" key="1">
    <source>
        <dbReference type="ARBA" id="ARBA00004365"/>
    </source>
</evidence>
<feature type="domain" description="Flagellar basal-body/hook protein C-terminal" evidence="8">
    <location>
        <begin position="625"/>
        <end position="663"/>
    </location>
</feature>
<reference evidence="12 13" key="1">
    <citation type="submission" date="2016-10" db="EMBL/GenBank/DDBJ databases">
        <authorList>
            <person name="de Groot N.N."/>
        </authorList>
    </citation>
    <scope>NUCLEOTIDE SEQUENCE [LARGE SCALE GENOMIC DNA]</scope>
    <source>
        <strain evidence="12 13">LMG 23650</strain>
    </source>
</reference>
<evidence type="ECO:0000256" key="6">
    <source>
        <dbReference type="ARBA" id="ARBA00023143"/>
    </source>
</evidence>
<dbReference type="STRING" id="420953.SAMN05192543_108195"/>
<feature type="domain" description="Flagellar basal body rod protein N-terminal" evidence="7">
    <location>
        <begin position="6"/>
        <end position="35"/>
    </location>
</feature>
<proteinExistence type="inferred from homology"/>
<dbReference type="InterPro" id="IPR049119">
    <property type="entry name" value="FlgK_D2-like"/>
</dbReference>
<dbReference type="GO" id="GO:0009424">
    <property type="term" value="C:bacterial-type flagellum hook"/>
    <property type="evidence" value="ECO:0007669"/>
    <property type="project" value="InterPro"/>
</dbReference>
<comment type="subcellular location">
    <subcellularLocation>
        <location evidence="1">Bacterial flagellum</location>
    </subcellularLocation>
    <subcellularLocation>
        <location evidence="2">Secreted</location>
    </subcellularLocation>
</comment>
<protein>
    <recommendedName>
        <fullName evidence="4">Flagellar hook-associated protein 1</fullName>
    </recommendedName>
</protein>
<dbReference type="EMBL" id="FOQU01000008">
    <property type="protein sequence ID" value="SFJ57626.1"/>
    <property type="molecule type" value="Genomic_DNA"/>
</dbReference>
<keyword evidence="12" id="KW-0969">Cilium</keyword>
<dbReference type="PANTHER" id="PTHR30033:SF1">
    <property type="entry name" value="FLAGELLAR HOOK-ASSOCIATED PROTEIN 1"/>
    <property type="match status" value="1"/>
</dbReference>
<dbReference type="GO" id="GO:0044780">
    <property type="term" value="P:bacterial-type flagellum assembly"/>
    <property type="evidence" value="ECO:0007669"/>
    <property type="project" value="InterPro"/>
</dbReference>
<dbReference type="Gene3D" id="1.20.1330.10">
    <property type="entry name" value="f41 fragment of flagellin, N-terminal domain"/>
    <property type="match status" value="1"/>
</dbReference>
<evidence type="ECO:0000259" key="8">
    <source>
        <dbReference type="Pfam" id="PF06429"/>
    </source>
</evidence>
<keyword evidence="6" id="KW-0975">Bacterial flagellum</keyword>
<evidence type="ECO:0000256" key="2">
    <source>
        <dbReference type="ARBA" id="ARBA00004613"/>
    </source>
</evidence>
<keyword evidence="13" id="KW-1185">Reference proteome</keyword>
<evidence type="ECO:0000259" key="7">
    <source>
        <dbReference type="Pfam" id="PF00460"/>
    </source>
</evidence>